<name>A0A8J8P659_HALGN</name>
<feature type="compositionally biased region" description="Polar residues" evidence="1">
    <location>
        <begin position="830"/>
        <end position="848"/>
    </location>
</feature>
<dbReference type="OrthoDB" id="196367at2759"/>
<dbReference type="PANTHER" id="PTHR46069:SF1">
    <property type="entry name" value="CHROMOSOME UNDETERMINED SCAFFOLD_125, WHOLE GENOME SHOTGUN SEQUENCE"/>
    <property type="match status" value="1"/>
</dbReference>
<dbReference type="InterPro" id="IPR004344">
    <property type="entry name" value="TTL/TTLL_fam"/>
</dbReference>
<feature type="region of interest" description="Disordered" evidence="1">
    <location>
        <begin position="369"/>
        <end position="392"/>
    </location>
</feature>
<comment type="caution">
    <text evidence="2">The sequence shown here is derived from an EMBL/GenBank/DDBJ whole genome shotgun (WGS) entry which is preliminary data.</text>
</comment>
<feature type="compositionally biased region" description="Polar residues" evidence="1">
    <location>
        <begin position="565"/>
        <end position="581"/>
    </location>
</feature>
<evidence type="ECO:0000313" key="2">
    <source>
        <dbReference type="EMBL" id="TNV87673.1"/>
    </source>
</evidence>
<evidence type="ECO:0008006" key="4">
    <source>
        <dbReference type="Google" id="ProtNLM"/>
    </source>
</evidence>
<sequence>MGSDKFHNRQQSQIQSSALQNDGLPKGSNQNISVLKQSITLGGGVPSTLQNSMIPNHILITAGQLASQQSAHSIPLRMSSQLGNPTNLLGRVTSQTAQHPLLQNNNSVLSGSGVALSNSGLSQQQLQQQQYKTAKTQMYEKMLIQQQHVSVSGVGGLAGTSLIGGIGPNSSQEKSQGKLIMYPVGSGVNAASSFNQTQLAAQQALSQQHHFLSNQNGQQQPQQPASLLFPRISNVRNDSTSTGVLYKTNGGNVGGVVGSSQFAGNANNIQSPFLQTQKNTNGVLQQSALQNNIIVNGSATTYPSGGALQKKKTVSPRNGGSTTSTSQGFSNKMLLMSEKQMNQDEYAGESSEGKQRNNRLKSNHQQLMINKKDSASSSTRPPLSGENDFEGTRPKEYYHTEKFGSNLLMNSDSHTAIAAAKLHNSNGLEDLQQSSGNQQINQNHFYVGEMSIGGHNQLSNQEYAKRMTSEDAANLYQPAMTPSIMSSHSNKRQSHHIQMYNNNNPQSQILMDPNGLTASTVSHHMPGSQLQTQQQSHNFFSRRTVSNKESASTHGNGFKHPPHSQPINSHLSLQGGQYGISNQGAPIMQSSETTAMSHFSAAGTNYPFSPTTANGTTSSMQQPTQFRGNTMDSQDPRMKFAVSVAGMRASHDNSPMKPLGYISAANNGGSNVGGSTVITENVAGVSTNGQTDNSSQIATTTGTTTTLGPDGQPQQQAVKIPVICGFHKRVLLLTSQITAQGGPPGPGGLGVTGAGAIGIGVGGGPGQPSRESINKKIRNRNPNCNHNNNSVFYAPCYNNVKYDDSYKKKEEVLRKVFFKECAREDEKRTFSQQQYYPNTSQPFPQSAGSGPKANDPFTYLKPIENFLIQTLFVDYDYQQALKLNPGLAPPPKPANATSSSLFQDLGLEQAIVAHKAFLLALIQSGKITNENMLKVLHEFKSSATDFDHECIYCKYSQYALRESTKVIRNSLKAQTALTEGATDAPSDSLVQSPNPTNNLYLSSLDLPAGSQDPRIEYLIRMFQSQLFKRSFINTSLMIIQRKMNEKLLQKQRLPPGVQNGQQPQLDANGKPKKPVAASKDKKNNGPSLSSLDWLAQQIQKLAKNLSNPKDKDKYLELKEKYYREFLMKINNSNNAIITFPKSAFTPYKYYIGKGNNSQLVRNCLKQRFWWSMGDFEEWDEYNFIWTQWKTNKIIAKIKTNSEVTAAIEKDEKAKSSGLSAKEGGSDSMLSTDRDSNSSAETLLATPTKRKRVGTALQTTQQSTTLPIKKNTSASKTSMVVAKNGVAPTTGTSVEAKETSHHIITYNHQENNFHLSNKKALYYNMKIYYESIGQDWCSVLPLTFHIKEGHNDKEYQRFVEVFKDFDQGGKGATNFEQLGKSIWIVKPGENTNRGCGIQVCRELAQIKDIIQNTNVNGQKRSYIIQKYIEKPLLYKGRKFDIRCYTLMTTVNGNLQGYWYNEGYLRTSSKDFNLKNVTNRLIHLTNDAVQKKSDDYGKFESGNKLSYPEFQKYLDSTDVKCNITKDLVPQLKKMATDTIKACSRKVDPHRRHNTFEIYGYDFMIDEDLKPWLIEVNTNPCLELSAPYLSRLIPNMIENAVKIAIDPLFPPPPWPNAKKHMIPDCIENNRFELVFNELTDGAELKTLPIDDIALNGIIEEEEMEDEGSDNDADDE</sequence>
<feature type="region of interest" description="Disordered" evidence="1">
    <location>
        <begin position="1052"/>
        <end position="1089"/>
    </location>
</feature>
<gene>
    <name evidence="2" type="ORF">FGO68_gene7831</name>
</gene>
<feature type="compositionally biased region" description="Polar residues" evidence="1">
    <location>
        <begin position="9"/>
        <end position="20"/>
    </location>
</feature>
<feature type="region of interest" description="Disordered" evidence="1">
    <location>
        <begin position="300"/>
        <end position="330"/>
    </location>
</feature>
<feature type="region of interest" description="Disordered" evidence="1">
    <location>
        <begin position="1"/>
        <end position="30"/>
    </location>
</feature>
<feature type="region of interest" description="Disordered" evidence="1">
    <location>
        <begin position="611"/>
        <end position="633"/>
    </location>
</feature>
<feature type="region of interest" description="Disordered" evidence="1">
    <location>
        <begin position="545"/>
        <end position="581"/>
    </location>
</feature>
<keyword evidence="3" id="KW-1185">Reference proteome</keyword>
<dbReference type="PROSITE" id="PS51221">
    <property type="entry name" value="TTL"/>
    <property type="match status" value="1"/>
</dbReference>
<evidence type="ECO:0000256" key="1">
    <source>
        <dbReference type="SAM" id="MobiDB-lite"/>
    </source>
</evidence>
<dbReference type="Gene3D" id="3.30.470.20">
    <property type="entry name" value="ATP-grasp fold, B domain"/>
    <property type="match status" value="1"/>
</dbReference>
<dbReference type="Proteomes" id="UP000785679">
    <property type="component" value="Unassembled WGS sequence"/>
</dbReference>
<feature type="compositionally biased region" description="Polar residues" evidence="1">
    <location>
        <begin position="545"/>
        <end position="555"/>
    </location>
</feature>
<dbReference type="EMBL" id="RRYP01000286">
    <property type="protein sequence ID" value="TNV87673.1"/>
    <property type="molecule type" value="Genomic_DNA"/>
</dbReference>
<feature type="compositionally biased region" description="Low complexity" evidence="1">
    <location>
        <begin position="319"/>
        <end position="328"/>
    </location>
</feature>
<feature type="region of interest" description="Disordered" evidence="1">
    <location>
        <begin position="829"/>
        <end position="851"/>
    </location>
</feature>
<organism evidence="2 3">
    <name type="scientific">Halteria grandinella</name>
    <dbReference type="NCBI Taxonomy" id="5974"/>
    <lineage>
        <taxon>Eukaryota</taxon>
        <taxon>Sar</taxon>
        <taxon>Alveolata</taxon>
        <taxon>Ciliophora</taxon>
        <taxon>Intramacronucleata</taxon>
        <taxon>Spirotrichea</taxon>
        <taxon>Stichotrichia</taxon>
        <taxon>Sporadotrichida</taxon>
        <taxon>Halteriidae</taxon>
        <taxon>Halteria</taxon>
    </lineage>
</organism>
<feature type="region of interest" description="Disordered" evidence="1">
    <location>
        <begin position="686"/>
        <end position="713"/>
    </location>
</feature>
<protein>
    <recommendedName>
        <fullName evidence="4">Tubulin-tyrosine ligase family protein</fullName>
    </recommendedName>
</protein>
<dbReference type="Pfam" id="PF03133">
    <property type="entry name" value="TTL"/>
    <property type="match status" value="1"/>
</dbReference>
<dbReference type="PANTHER" id="PTHR46069">
    <property type="entry name" value="TUBULIN TYROSINE LIGASE"/>
    <property type="match status" value="1"/>
</dbReference>
<dbReference type="SUPFAM" id="SSF56059">
    <property type="entry name" value="Glutathione synthetase ATP-binding domain-like"/>
    <property type="match status" value="1"/>
</dbReference>
<reference evidence="2" key="1">
    <citation type="submission" date="2019-06" db="EMBL/GenBank/DDBJ databases">
        <authorList>
            <person name="Zheng W."/>
        </authorList>
    </citation>
    <scope>NUCLEOTIDE SEQUENCE</scope>
    <source>
        <strain evidence="2">QDHG01</strain>
    </source>
</reference>
<feature type="compositionally biased region" description="Polar residues" evidence="1">
    <location>
        <begin position="686"/>
        <end position="698"/>
    </location>
</feature>
<evidence type="ECO:0000313" key="3">
    <source>
        <dbReference type="Proteomes" id="UP000785679"/>
    </source>
</evidence>
<accession>A0A8J8P659</accession>
<proteinExistence type="predicted"/>
<feature type="region of interest" description="Disordered" evidence="1">
    <location>
        <begin position="1210"/>
        <end position="1252"/>
    </location>
</feature>